<dbReference type="InterPro" id="IPR000182">
    <property type="entry name" value="GNAT_dom"/>
</dbReference>
<dbReference type="SUPFAM" id="SSF55729">
    <property type="entry name" value="Acyl-CoA N-acyltransferases (Nat)"/>
    <property type="match status" value="1"/>
</dbReference>
<dbReference type="InterPro" id="IPR016181">
    <property type="entry name" value="Acyl_CoA_acyltransferase"/>
</dbReference>
<name>A0AAE0TSU8_9PEZI</name>
<dbReference type="AlphaFoldDB" id="A0AAE0TSU8"/>
<evidence type="ECO:0000256" key="2">
    <source>
        <dbReference type="ARBA" id="ARBA00023315"/>
    </source>
</evidence>
<evidence type="ECO:0000259" key="3">
    <source>
        <dbReference type="PROSITE" id="PS51186"/>
    </source>
</evidence>
<dbReference type="EMBL" id="JAUTXT010000032">
    <property type="protein sequence ID" value="KAK3672524.1"/>
    <property type="molecule type" value="Genomic_DNA"/>
</dbReference>
<proteinExistence type="predicted"/>
<accession>A0AAE0TSU8</accession>
<gene>
    <name evidence="4" type="ORF">LTR78_007574</name>
</gene>
<dbReference type="Pfam" id="PF13508">
    <property type="entry name" value="Acetyltransf_7"/>
    <property type="match status" value="1"/>
</dbReference>
<sequence length="260" mass="28754">MERRLTTDILKLPNLSDQTQTSPIILDLAQRWRSFRLHALQTAPEAFAASYEIESQQGVEKTIERLSSLKATTFVAVNSPNPHGDTSHIPKRLNVLEAPWVGTIVLLGPLTDASSSRITATKDPFARVAASDHVASIETSTIEAEEDNDRTLETLHFHLNGMFVDTQARSRGLGLALIQAALTEARHLGEASDSKSFKATILVDDYNTAARKLYEKAGFVVVGREVYEQQPRALVEGERARTERAALLMEHVRIIESPDT</sequence>
<evidence type="ECO:0000256" key="1">
    <source>
        <dbReference type="ARBA" id="ARBA00022679"/>
    </source>
</evidence>
<organism evidence="4 5">
    <name type="scientific">Recurvomyces mirabilis</name>
    <dbReference type="NCBI Taxonomy" id="574656"/>
    <lineage>
        <taxon>Eukaryota</taxon>
        <taxon>Fungi</taxon>
        <taxon>Dikarya</taxon>
        <taxon>Ascomycota</taxon>
        <taxon>Pezizomycotina</taxon>
        <taxon>Dothideomycetes</taxon>
        <taxon>Dothideomycetidae</taxon>
        <taxon>Mycosphaerellales</taxon>
        <taxon>Teratosphaeriaceae</taxon>
        <taxon>Recurvomyces</taxon>
    </lineage>
</organism>
<protein>
    <recommendedName>
        <fullName evidence="3">N-acetyltransferase domain-containing protein</fullName>
    </recommendedName>
</protein>
<keyword evidence="1" id="KW-0808">Transferase</keyword>
<dbReference type="CDD" id="cd04301">
    <property type="entry name" value="NAT_SF"/>
    <property type="match status" value="1"/>
</dbReference>
<keyword evidence="2" id="KW-0012">Acyltransferase</keyword>
<keyword evidence="5" id="KW-1185">Reference proteome</keyword>
<evidence type="ECO:0000313" key="5">
    <source>
        <dbReference type="Proteomes" id="UP001274830"/>
    </source>
</evidence>
<feature type="domain" description="N-acetyltransferase" evidence="3">
    <location>
        <begin position="75"/>
        <end position="241"/>
    </location>
</feature>
<dbReference type="InterPro" id="IPR050680">
    <property type="entry name" value="YpeA/RimI_acetyltransf"/>
</dbReference>
<comment type="caution">
    <text evidence="4">The sequence shown here is derived from an EMBL/GenBank/DDBJ whole genome shotgun (WGS) entry which is preliminary data.</text>
</comment>
<dbReference type="Gene3D" id="3.40.630.30">
    <property type="match status" value="1"/>
</dbReference>
<dbReference type="Proteomes" id="UP001274830">
    <property type="component" value="Unassembled WGS sequence"/>
</dbReference>
<dbReference type="PROSITE" id="PS51186">
    <property type="entry name" value="GNAT"/>
    <property type="match status" value="1"/>
</dbReference>
<reference evidence="4" key="1">
    <citation type="submission" date="2023-07" db="EMBL/GenBank/DDBJ databases">
        <title>Black Yeasts Isolated from many extreme environments.</title>
        <authorList>
            <person name="Coleine C."/>
            <person name="Stajich J.E."/>
            <person name="Selbmann L."/>
        </authorList>
    </citation>
    <scope>NUCLEOTIDE SEQUENCE</scope>
    <source>
        <strain evidence="4">CCFEE 5485</strain>
    </source>
</reference>
<evidence type="ECO:0000313" key="4">
    <source>
        <dbReference type="EMBL" id="KAK3672524.1"/>
    </source>
</evidence>
<dbReference type="PANTHER" id="PTHR43420">
    <property type="entry name" value="ACETYLTRANSFERASE"/>
    <property type="match status" value="1"/>
</dbReference>
<dbReference type="GO" id="GO:0016747">
    <property type="term" value="F:acyltransferase activity, transferring groups other than amino-acyl groups"/>
    <property type="evidence" value="ECO:0007669"/>
    <property type="project" value="InterPro"/>
</dbReference>